<keyword evidence="2" id="KW-1185">Reference proteome</keyword>
<dbReference type="RefSeq" id="WP_013538298.1">
    <property type="nucleotide sequence ID" value="NC_014926.1"/>
</dbReference>
<dbReference type="OrthoDB" id="9783963at2"/>
<evidence type="ECO:0008006" key="3">
    <source>
        <dbReference type="Google" id="ProtNLM"/>
    </source>
</evidence>
<evidence type="ECO:0000313" key="1">
    <source>
        <dbReference type="EMBL" id="ADU97512.1"/>
    </source>
</evidence>
<dbReference type="Gene3D" id="3.40.50.1010">
    <property type="entry name" value="5'-nuclease"/>
    <property type="match status" value="1"/>
</dbReference>
<dbReference type="EMBL" id="CP002444">
    <property type="protein sequence ID" value="ADU97512.1"/>
    <property type="molecule type" value="Genomic_DNA"/>
</dbReference>
<accession>E8T4Y0</accession>
<dbReference type="Proteomes" id="UP000006362">
    <property type="component" value="Chromosome"/>
</dbReference>
<dbReference type="HOGENOM" id="CLU_780604_0_0_0"/>
<protein>
    <recommendedName>
        <fullName evidence="3">NYN domain-containing protein</fullName>
    </recommendedName>
</protein>
<sequence>MEERRIKTAIYVDFDNIYGALLSIYQMAPGKDRNELSPFQAQLLKLLIPEFLKLLKNGIIFTGGGEDIYQDSRCIKIFAEYHNLPYQARISPPLTHIVQEVGAVTHNPFIPSSKKGKGKNAADVALVLSVIEDLLIKRIPVDAVVIATCDIDLYPAIRWLKEHTGLSIILASFEGRINSIYLRTLNSGEIWFLNDGDENRDYTIRTLKNGLSAYLNLIENGDINAYPNDKDLKYLEGLKNIVTEKVSLKSELVVLIDKVKNLNRNGRERDVYVVFKEKLIKGLRGWLVKNGYAKTGLIIKNWLPRWNLGIDEMTANQYLKKVVEEELPRHPEIVFECQGEKDGVIIGTFKFRSTN</sequence>
<evidence type="ECO:0000313" key="2">
    <source>
        <dbReference type="Proteomes" id="UP000006362"/>
    </source>
</evidence>
<dbReference type="eggNOG" id="COG1432">
    <property type="taxonomic scope" value="Bacteria"/>
</dbReference>
<dbReference type="STRING" id="648996.Theam_1553"/>
<dbReference type="AlphaFoldDB" id="E8T4Y0"/>
<name>E8T4Y0_THEA1</name>
<proteinExistence type="predicted"/>
<dbReference type="KEGG" id="tam:Theam_1553"/>
<gene>
    <name evidence="1" type="ordered locus">Theam_1553</name>
</gene>
<organism evidence="1 2">
    <name type="scientific">Thermovibrio ammonificans (strain DSM 15698 / JCM 12110 / HB-1)</name>
    <dbReference type="NCBI Taxonomy" id="648996"/>
    <lineage>
        <taxon>Bacteria</taxon>
        <taxon>Pseudomonadati</taxon>
        <taxon>Aquificota</taxon>
        <taxon>Aquificia</taxon>
        <taxon>Desulfurobacteriales</taxon>
        <taxon>Desulfurobacteriaceae</taxon>
        <taxon>Thermovibrio</taxon>
    </lineage>
</organism>
<reference evidence="1" key="1">
    <citation type="submission" date="2011-01" db="EMBL/GenBank/DDBJ databases">
        <title>Complete sequence of chromosome of Thermovibrio ammonificans HB-1.</title>
        <authorList>
            <consortium name="US DOE Joint Genome Institute"/>
            <person name="Lucas S."/>
            <person name="Copeland A."/>
            <person name="Lapidus A."/>
            <person name="Cheng J.-F."/>
            <person name="Goodwin L."/>
            <person name="Pitluck S."/>
            <person name="Davenport K."/>
            <person name="Detter J.C."/>
            <person name="Han C."/>
            <person name="Tapia R."/>
            <person name="Land M."/>
            <person name="Hauser L."/>
            <person name="Kyrpides N."/>
            <person name="Ivanova N."/>
            <person name="Ovchinnikova G."/>
            <person name="Vetriani C."/>
            <person name="Woyke T."/>
        </authorList>
    </citation>
    <scope>NUCLEOTIDE SEQUENCE [LARGE SCALE GENOMIC DNA]</scope>
    <source>
        <strain evidence="1">HB-1</strain>
    </source>
</reference>